<dbReference type="AlphaFoldDB" id="A0A445DD02"/>
<dbReference type="Pfam" id="PF03101">
    <property type="entry name" value="FAR1"/>
    <property type="match status" value="1"/>
</dbReference>
<protein>
    <recommendedName>
        <fullName evidence="1">FAR1 domain-containing protein</fullName>
    </recommendedName>
</protein>
<organism evidence="2 3">
    <name type="scientific">Arachis hypogaea</name>
    <name type="common">Peanut</name>
    <dbReference type="NCBI Taxonomy" id="3818"/>
    <lineage>
        <taxon>Eukaryota</taxon>
        <taxon>Viridiplantae</taxon>
        <taxon>Streptophyta</taxon>
        <taxon>Embryophyta</taxon>
        <taxon>Tracheophyta</taxon>
        <taxon>Spermatophyta</taxon>
        <taxon>Magnoliopsida</taxon>
        <taxon>eudicotyledons</taxon>
        <taxon>Gunneridae</taxon>
        <taxon>Pentapetalae</taxon>
        <taxon>rosids</taxon>
        <taxon>fabids</taxon>
        <taxon>Fabales</taxon>
        <taxon>Fabaceae</taxon>
        <taxon>Papilionoideae</taxon>
        <taxon>50 kb inversion clade</taxon>
        <taxon>dalbergioids sensu lato</taxon>
        <taxon>Dalbergieae</taxon>
        <taxon>Pterocarpus clade</taxon>
        <taxon>Arachis</taxon>
    </lineage>
</organism>
<keyword evidence="3" id="KW-1185">Reference proteome</keyword>
<comment type="caution">
    <text evidence="2">The sequence shown here is derived from an EMBL/GenBank/DDBJ whole genome shotgun (WGS) entry which is preliminary data.</text>
</comment>
<evidence type="ECO:0000313" key="2">
    <source>
        <dbReference type="EMBL" id="RYR61047.1"/>
    </source>
</evidence>
<dbReference type="STRING" id="3818.A0A445DD02"/>
<gene>
    <name evidence="2" type="ORF">Ahy_A04g018147</name>
</gene>
<dbReference type="EMBL" id="SDMP01000004">
    <property type="protein sequence ID" value="RYR61047.1"/>
    <property type="molecule type" value="Genomic_DNA"/>
</dbReference>
<sequence length="182" mass="21033">MNDSTSIQLNESKLDYYSETNQADETRCVVDEQFVPKVGMIFKTLEEVRKFYKYYSKLAGFSTKIKNTTRDGDKIKNQLIVCSREGMWKSKISPTLKTNHSAGINCPTKIYVNILKDVSLWTIFKVVLNHSHSFYPNQAKMLKQHRELSMFVRRTIETNEKAEIRPSKTYQSFVASPTVTGN</sequence>
<evidence type="ECO:0000313" key="3">
    <source>
        <dbReference type="Proteomes" id="UP000289738"/>
    </source>
</evidence>
<accession>A0A445DD02</accession>
<dbReference type="PANTHER" id="PTHR46328">
    <property type="entry name" value="FAR-RED IMPAIRED RESPONSIVE (FAR1) FAMILY PROTEIN-RELATED"/>
    <property type="match status" value="1"/>
</dbReference>
<dbReference type="PANTHER" id="PTHR46328:SF35">
    <property type="entry name" value="PROTEIN FAR1-RELATED SEQUENCE 5-LIKE"/>
    <property type="match status" value="1"/>
</dbReference>
<dbReference type="InterPro" id="IPR004330">
    <property type="entry name" value="FAR1_DNA_bnd_dom"/>
</dbReference>
<evidence type="ECO:0000259" key="1">
    <source>
        <dbReference type="Pfam" id="PF03101"/>
    </source>
</evidence>
<proteinExistence type="predicted"/>
<dbReference type="Proteomes" id="UP000289738">
    <property type="component" value="Chromosome A04"/>
</dbReference>
<reference evidence="2 3" key="1">
    <citation type="submission" date="2019-01" db="EMBL/GenBank/DDBJ databases">
        <title>Sequencing of cultivated peanut Arachis hypogaea provides insights into genome evolution and oil improvement.</title>
        <authorList>
            <person name="Chen X."/>
        </authorList>
    </citation>
    <scope>NUCLEOTIDE SEQUENCE [LARGE SCALE GENOMIC DNA]</scope>
    <source>
        <strain evidence="3">cv. Fuhuasheng</strain>
        <tissue evidence="2">Leaves</tissue>
    </source>
</reference>
<feature type="domain" description="FAR1" evidence="1">
    <location>
        <begin position="50"/>
        <end position="135"/>
    </location>
</feature>
<name>A0A445DD02_ARAHY</name>